<dbReference type="RefSeq" id="WP_117004728.1">
    <property type="nucleotide sequence ID" value="NZ_CABGHF010000002.1"/>
</dbReference>
<evidence type="ECO:0000256" key="1">
    <source>
        <dbReference type="SAM" id="MobiDB-lite"/>
    </source>
</evidence>
<gene>
    <name evidence="2" type="ORF">SB6408_03190</name>
</gene>
<proteinExistence type="predicted"/>
<feature type="region of interest" description="Disordered" evidence="1">
    <location>
        <begin position="24"/>
        <end position="43"/>
    </location>
</feature>
<evidence type="ECO:0000313" key="3">
    <source>
        <dbReference type="Proteomes" id="UP000318370"/>
    </source>
</evidence>
<evidence type="ECO:0000313" key="2">
    <source>
        <dbReference type="EMBL" id="VUS37488.1"/>
    </source>
</evidence>
<protein>
    <recommendedName>
        <fullName evidence="4">Alkanesulfonate ABC transporter permease</fullName>
    </recommendedName>
</protein>
<reference evidence="2 3" key="1">
    <citation type="submission" date="2019-07" db="EMBL/GenBank/DDBJ databases">
        <authorList>
            <person name="Brisse S."/>
            <person name="Rodrigues C."/>
            <person name="Thorpe H."/>
        </authorList>
    </citation>
    <scope>NUCLEOTIDE SEQUENCE [LARGE SCALE GENOMIC DNA]</scope>
    <source>
        <strain evidence="2">SB6408</strain>
    </source>
</reference>
<dbReference type="AlphaFoldDB" id="A0A564HZX7"/>
<sequence length="159" mass="18197">MAISTSINYPSDYLPGPLKESFGLKPTSPLKRTSLTNGRERQRRLYTSTPTSTAIAWLFNDAQAQTFEAWYRDVLTDGTAWFNMPLMTPVGQKNYVCRFKDIYEGPTPEGGLYWRYSADIELWERPIPPVGWGQYPEWIVGSSLLDIALNKEWPKHGDT</sequence>
<dbReference type="Proteomes" id="UP000318370">
    <property type="component" value="Unassembled WGS sequence"/>
</dbReference>
<dbReference type="EMBL" id="CABGHF010000002">
    <property type="protein sequence ID" value="VUS37488.1"/>
    <property type="molecule type" value="Genomic_DNA"/>
</dbReference>
<name>A0A564HZX7_9ENTR</name>
<organism evidence="2 3">
    <name type="scientific">Klebsiella spallanzanii</name>
    <dbReference type="NCBI Taxonomy" id="2587528"/>
    <lineage>
        <taxon>Bacteria</taxon>
        <taxon>Pseudomonadati</taxon>
        <taxon>Pseudomonadota</taxon>
        <taxon>Gammaproteobacteria</taxon>
        <taxon>Enterobacterales</taxon>
        <taxon>Enterobacteriaceae</taxon>
        <taxon>Klebsiella/Raoultella group</taxon>
        <taxon>Klebsiella</taxon>
    </lineage>
</organism>
<accession>A0A564HZX7</accession>
<evidence type="ECO:0008006" key="4">
    <source>
        <dbReference type="Google" id="ProtNLM"/>
    </source>
</evidence>